<evidence type="ECO:0000313" key="2">
    <source>
        <dbReference type="Proteomes" id="UP001056937"/>
    </source>
</evidence>
<organism evidence="1 2">
    <name type="scientific">Sphingomonas morindae</name>
    <dbReference type="NCBI Taxonomy" id="1541170"/>
    <lineage>
        <taxon>Bacteria</taxon>
        <taxon>Pseudomonadati</taxon>
        <taxon>Pseudomonadota</taxon>
        <taxon>Alphaproteobacteria</taxon>
        <taxon>Sphingomonadales</taxon>
        <taxon>Sphingomonadaceae</taxon>
        <taxon>Sphingomonas</taxon>
    </lineage>
</organism>
<gene>
    <name evidence="1" type="ORF">LHA26_09890</name>
</gene>
<name>A0ABY4X427_9SPHN</name>
<sequence length="146" mass="16426">MAYGKDTEVPFERSVAEIVALLRGAGADQIGQMEDRASFTIQFALGGRIVKFVVRLLAPDDVEKIRGRRQDPARVEEQWRRQRGRALLLVIKAKLESVESDVETFEQAFLANIVMADGTTLYDRVRQPLALEYRDRKPVLLLGGPA</sequence>
<protein>
    <submittedName>
        <fullName evidence="1">Uncharacterized protein</fullName>
    </submittedName>
</protein>
<evidence type="ECO:0000313" key="1">
    <source>
        <dbReference type="EMBL" id="USI71646.1"/>
    </source>
</evidence>
<reference evidence="1" key="1">
    <citation type="journal article" date="2022" name="Toxins">
        <title>Genomic Analysis of Sphingopyxis sp. USTB-05 for Biodegrading Cyanobacterial Hepatotoxins.</title>
        <authorList>
            <person name="Liu C."/>
            <person name="Xu Q."/>
            <person name="Zhao Z."/>
            <person name="Zhang H."/>
            <person name="Liu X."/>
            <person name="Yin C."/>
            <person name="Liu Y."/>
            <person name="Yan H."/>
        </authorList>
    </citation>
    <scope>NUCLEOTIDE SEQUENCE</scope>
    <source>
        <strain evidence="1">NBD5</strain>
    </source>
</reference>
<dbReference type="Proteomes" id="UP001056937">
    <property type="component" value="Chromosome 1"/>
</dbReference>
<dbReference type="RefSeq" id="WP_252165459.1">
    <property type="nucleotide sequence ID" value="NZ_CP084930.1"/>
</dbReference>
<accession>A0ABY4X427</accession>
<dbReference type="EMBL" id="CP084930">
    <property type="protein sequence ID" value="USI71646.1"/>
    <property type="molecule type" value="Genomic_DNA"/>
</dbReference>
<keyword evidence="2" id="KW-1185">Reference proteome</keyword>
<proteinExistence type="predicted"/>